<accession>A0A7Y6TQY5</accession>
<protein>
    <submittedName>
        <fullName evidence="1">Uncharacterized protein</fullName>
    </submittedName>
</protein>
<evidence type="ECO:0000313" key="1">
    <source>
        <dbReference type="EMBL" id="NUY95639.1"/>
    </source>
</evidence>
<dbReference type="Proteomes" id="UP000566985">
    <property type="component" value="Unassembled WGS sequence"/>
</dbReference>
<proteinExistence type="predicted"/>
<name>A0A7Y6TQY5_9GAMM</name>
<comment type="caution">
    <text evidence="1">The sequence shown here is derived from an EMBL/GenBank/DDBJ whole genome shotgun (WGS) entry which is preliminary data.</text>
</comment>
<dbReference type="GeneID" id="57344132"/>
<evidence type="ECO:0000313" key="2">
    <source>
        <dbReference type="Proteomes" id="UP000566985"/>
    </source>
</evidence>
<gene>
    <name evidence="1" type="ORF">HU668_04095</name>
</gene>
<organism evidence="1 2">
    <name type="scientific">Pantoea brenneri</name>
    <dbReference type="NCBI Taxonomy" id="472694"/>
    <lineage>
        <taxon>Bacteria</taxon>
        <taxon>Pseudomonadati</taxon>
        <taxon>Pseudomonadota</taxon>
        <taxon>Gammaproteobacteria</taxon>
        <taxon>Enterobacterales</taxon>
        <taxon>Erwiniaceae</taxon>
        <taxon>Pantoea</taxon>
    </lineage>
</organism>
<dbReference type="AlphaFoldDB" id="A0A7Y6TQY5"/>
<reference evidence="1 2" key="1">
    <citation type="submission" date="2020-05" db="EMBL/GenBank/DDBJ databases">
        <title>Whole Genome Sequences of Enterobacteriales Associated with the International Space Station.</title>
        <authorList>
            <person name="Bharadwaj A."/>
            <person name="Daudu R."/>
            <person name="Singh N."/>
            <person name="Wood J."/>
            <person name="Debieu M."/>
            <person name="Mason C."/>
            <person name="Wang C."/>
            <person name="Venkateswaran K."/>
        </authorList>
    </citation>
    <scope>NUCLEOTIDE SEQUENCE [LARGE SCALE GENOMIC DNA]</scope>
    <source>
        <strain evidence="1 2">IF5SW-B1</strain>
    </source>
</reference>
<sequence>MNTSEDAVVSHITLHNPPSCTCARIIWLSMNCDAFAMNIGTANGDAHIDARLGSVYRSTRFHPEALKETVNDLFWEIWAVWEPEEGIKVMDRG</sequence>
<dbReference type="EMBL" id="JABWPM010000002">
    <property type="protein sequence ID" value="NUY95639.1"/>
    <property type="molecule type" value="Genomic_DNA"/>
</dbReference>
<dbReference type="RefSeq" id="WP_164092165.1">
    <property type="nucleotide sequence ID" value="NZ_JABWPE010000002.1"/>
</dbReference>